<dbReference type="PANTHER" id="PTHR37984">
    <property type="entry name" value="PROTEIN CBG26694"/>
    <property type="match status" value="1"/>
</dbReference>
<dbReference type="Gene3D" id="2.40.70.10">
    <property type="entry name" value="Acid Proteases"/>
    <property type="match status" value="1"/>
</dbReference>
<proteinExistence type="predicted"/>
<evidence type="ECO:0000259" key="8">
    <source>
        <dbReference type="PROSITE" id="PS50878"/>
    </source>
</evidence>
<dbReference type="InterPro" id="IPR043502">
    <property type="entry name" value="DNA/RNA_pol_sf"/>
</dbReference>
<keyword evidence="1" id="KW-0808">Transferase</keyword>
<dbReference type="SUPFAM" id="SSF56672">
    <property type="entry name" value="DNA/RNA polymerases"/>
    <property type="match status" value="1"/>
</dbReference>
<dbReference type="GO" id="GO:0003676">
    <property type="term" value="F:nucleic acid binding"/>
    <property type="evidence" value="ECO:0007669"/>
    <property type="project" value="InterPro"/>
</dbReference>
<dbReference type="GO" id="GO:0016779">
    <property type="term" value="F:nucleotidyltransferase activity"/>
    <property type="evidence" value="ECO:0007669"/>
    <property type="project" value="UniProtKB-KW"/>
</dbReference>
<dbReference type="GeneID" id="107488332"/>
<dbReference type="PROSITE" id="PS50879">
    <property type="entry name" value="RNASE_H_1"/>
    <property type="match status" value="1"/>
</dbReference>
<keyword evidence="10" id="KW-1185">Reference proteome</keyword>
<evidence type="ECO:0000256" key="2">
    <source>
        <dbReference type="ARBA" id="ARBA00022695"/>
    </source>
</evidence>
<sequence length="1135" mass="128519">MIVNGASDTVLCRCFPNYLDGPALDWLCALPAGSISCFHQLAKLFEEHFARSAIYLHDSDYLNTIKQGPSESLKDYMTRFTKVAISIPDLHPEVHLHAIKSGLRPGKFQEMIAVAKPKTLAEFREKAKGQIDIEELRQARKSDKSHFREEDKSSSLKKSFKLTPRFDSYTQFNTKREDIIKEILNSKLIKPPRKAGTYQDAKNVDKSRYCTFHQKHGHNTDDCVVAKDLLERLARQGHLDKYIGGHIQKRGPSSTTHDLSEQHRGKEKASSSQYERPRGIINCISGGYASGGYSNSARKRSFRAICSVDGTKQDATISNPQPEVTFTHADFNSNIQNLDDPVVITLQLGDLLVKKVLLDPGSSADVLFYSTFQKMKLSDNMLQPTGGDLVGFSGERVPVLGSVWLQTTLGEQSLSKTNDIQYLVVDCFSPYNLILGRPFLNKFGAIVFTVHLYVKFPLQDHQVVTIHGDHKEARQCYNISMKFQNRSTQQVNNVGLNQKEDTLAELDPRADFPDRPKPSDDLQKVYFNNDSNKFTYVGTSLNASELQAITIFLQEHADLFAWTPSDMPGIDPQIISHKLAINPAIRPVQQKKRRLGDEKRRASLEETQKLINVEFIKEIRFTTWLANVVMVRKQNGKWRMCVDFTDLNKACPKDSYPLPSIDSLVDNPSGYATLSFMDAYSGYNQIMMHPSDQNKTAFITDFGNYCYKVMPFGLKNAGATYQRLMDKVFAKQIGRNIKVYVDDMVTKTKVGHNHINDLTEIFDQIRQYNMRLNPEKCAFAVQGGKFLGFLLTCRGIEENPDKCRAVLDMASPKTVKEVQRLTGRLAALSRFVPCLASTSIPFFQTIKKKNKFEWNDDCEKAFSKLKTTLSQPPILQRPLQGEHLFLYLSVTDWAISSALVTKKNKVQHPVYFVSKTLHHAELNYPRIEKLALALIFSARRLQPYFQSHIIHVRTDHPLRQVLHKPEIAGRLIKWAVELSEFDIRYQPRGPIKSQFLADFIAELTLPSEEDHAKQWILYVDGSSNNGGCGAGIRLEADDGFILEHSIHFAFKASNNQSEYEALLTGLRLCLDLEISTIKVYCDSLLVVQQVTHQKGSRMIKSSDAKHLPSQSSMEHYTDEVILGLYSNVSTSPKPT</sequence>
<feature type="domain" description="Reverse transcriptase" evidence="8">
    <location>
        <begin position="612"/>
        <end position="791"/>
    </location>
</feature>
<dbReference type="AlphaFoldDB" id="A0A6P4DH43"/>
<dbReference type="Pfam" id="PF03732">
    <property type="entry name" value="Retrotrans_gag"/>
    <property type="match status" value="1"/>
</dbReference>
<evidence type="ECO:0000313" key="11">
    <source>
        <dbReference type="RefSeq" id="XP_015964547.1"/>
    </source>
</evidence>
<evidence type="ECO:0000259" key="9">
    <source>
        <dbReference type="PROSITE" id="PS50879"/>
    </source>
</evidence>
<dbReference type="Proteomes" id="UP000515211">
    <property type="component" value="Chromosome 5"/>
</dbReference>
<dbReference type="Gene3D" id="3.10.10.10">
    <property type="entry name" value="HIV Type 1 Reverse Transcriptase, subunit A, domain 1"/>
    <property type="match status" value="1"/>
</dbReference>
<keyword evidence="5" id="KW-0233">DNA recombination</keyword>
<dbReference type="SUPFAM" id="SSF53098">
    <property type="entry name" value="Ribonuclease H-like"/>
    <property type="match status" value="1"/>
</dbReference>
<dbReference type="Gene3D" id="3.30.420.10">
    <property type="entry name" value="Ribonuclease H-like superfamily/Ribonuclease H"/>
    <property type="match status" value="1"/>
</dbReference>
<dbReference type="RefSeq" id="XP_015964547.1">
    <property type="nucleotide sequence ID" value="XM_016109061.1"/>
</dbReference>
<keyword evidence="4" id="KW-0378">Hydrolase</keyword>
<dbReference type="PANTHER" id="PTHR37984:SF5">
    <property type="entry name" value="PROTEIN NYNRIN-LIKE"/>
    <property type="match status" value="1"/>
</dbReference>
<dbReference type="Gene3D" id="3.30.70.270">
    <property type="match status" value="2"/>
</dbReference>
<evidence type="ECO:0000313" key="10">
    <source>
        <dbReference type="Proteomes" id="UP000515211"/>
    </source>
</evidence>
<feature type="region of interest" description="Disordered" evidence="7">
    <location>
        <begin position="244"/>
        <end position="274"/>
    </location>
</feature>
<evidence type="ECO:0000256" key="3">
    <source>
        <dbReference type="ARBA" id="ARBA00022722"/>
    </source>
</evidence>
<evidence type="ECO:0000256" key="1">
    <source>
        <dbReference type="ARBA" id="ARBA00022679"/>
    </source>
</evidence>
<accession>A0A6P4DH43</accession>
<dbReference type="KEGG" id="adu:107488332"/>
<evidence type="ECO:0000256" key="5">
    <source>
        <dbReference type="ARBA" id="ARBA00023172"/>
    </source>
</evidence>
<keyword evidence="2" id="KW-0548">Nucleotidyltransferase</keyword>
<dbReference type="CDD" id="cd00303">
    <property type="entry name" value="retropepsin_like"/>
    <property type="match status" value="1"/>
</dbReference>
<reference evidence="10" key="1">
    <citation type="journal article" date="2016" name="Nat. Genet.">
        <title>The genome sequences of Arachis duranensis and Arachis ipaensis, the diploid ancestors of cultivated peanut.</title>
        <authorList>
            <person name="Bertioli D.J."/>
            <person name="Cannon S.B."/>
            <person name="Froenicke L."/>
            <person name="Huang G."/>
            <person name="Farmer A.D."/>
            <person name="Cannon E.K."/>
            <person name="Liu X."/>
            <person name="Gao D."/>
            <person name="Clevenger J."/>
            <person name="Dash S."/>
            <person name="Ren L."/>
            <person name="Moretzsohn M.C."/>
            <person name="Shirasawa K."/>
            <person name="Huang W."/>
            <person name="Vidigal B."/>
            <person name="Abernathy B."/>
            <person name="Chu Y."/>
            <person name="Niederhuth C.E."/>
            <person name="Umale P."/>
            <person name="Araujo A.C."/>
            <person name="Kozik A."/>
            <person name="Kim K.D."/>
            <person name="Burow M.D."/>
            <person name="Varshney R.K."/>
            <person name="Wang X."/>
            <person name="Zhang X."/>
            <person name="Barkley N."/>
            <person name="Guimaraes P.M."/>
            <person name="Isobe S."/>
            <person name="Guo B."/>
            <person name="Liao B."/>
            <person name="Stalker H.T."/>
            <person name="Schmitz R.J."/>
            <person name="Scheffler B.E."/>
            <person name="Leal-Bertioli S.C."/>
            <person name="Xun X."/>
            <person name="Jackson S.A."/>
            <person name="Michelmore R."/>
            <person name="Ozias-Akins P."/>
        </authorList>
    </citation>
    <scope>NUCLEOTIDE SEQUENCE [LARGE SCALE GENOMIC DNA]</scope>
    <source>
        <strain evidence="10">cv. V14167</strain>
    </source>
</reference>
<dbReference type="InterPro" id="IPR002156">
    <property type="entry name" value="RNaseH_domain"/>
</dbReference>
<dbReference type="InterPro" id="IPR036397">
    <property type="entry name" value="RNaseH_sf"/>
</dbReference>
<dbReference type="InterPro" id="IPR043128">
    <property type="entry name" value="Rev_trsase/Diguanyl_cyclase"/>
</dbReference>
<keyword evidence="4" id="KW-0255">Endonuclease</keyword>
<keyword evidence="3" id="KW-0540">Nuclease</keyword>
<evidence type="ECO:0000256" key="4">
    <source>
        <dbReference type="ARBA" id="ARBA00022759"/>
    </source>
</evidence>
<dbReference type="InterPro" id="IPR041577">
    <property type="entry name" value="RT_RNaseH_2"/>
</dbReference>
<dbReference type="InterPro" id="IPR005162">
    <property type="entry name" value="Retrotrans_gag_dom"/>
</dbReference>
<gene>
    <name evidence="11" type="primary">LOC107488332</name>
</gene>
<dbReference type="InterPro" id="IPR000477">
    <property type="entry name" value="RT_dom"/>
</dbReference>
<protein>
    <submittedName>
        <fullName evidence="11">Uncharacterized protein LOC107488332</fullName>
    </submittedName>
</protein>
<dbReference type="InterPro" id="IPR012337">
    <property type="entry name" value="RNaseH-like_sf"/>
</dbReference>
<organism evidence="10 11">
    <name type="scientific">Arachis duranensis</name>
    <name type="common">Wild peanut</name>
    <dbReference type="NCBI Taxonomy" id="130453"/>
    <lineage>
        <taxon>Eukaryota</taxon>
        <taxon>Viridiplantae</taxon>
        <taxon>Streptophyta</taxon>
        <taxon>Embryophyta</taxon>
        <taxon>Tracheophyta</taxon>
        <taxon>Spermatophyta</taxon>
        <taxon>Magnoliopsida</taxon>
        <taxon>eudicotyledons</taxon>
        <taxon>Gunneridae</taxon>
        <taxon>Pentapetalae</taxon>
        <taxon>rosids</taxon>
        <taxon>fabids</taxon>
        <taxon>Fabales</taxon>
        <taxon>Fabaceae</taxon>
        <taxon>Papilionoideae</taxon>
        <taxon>50 kb inversion clade</taxon>
        <taxon>dalbergioids sensu lato</taxon>
        <taxon>Dalbergieae</taxon>
        <taxon>Pterocarpus clade</taxon>
        <taxon>Arachis</taxon>
    </lineage>
</organism>
<dbReference type="GO" id="GO:0006310">
    <property type="term" value="P:DNA recombination"/>
    <property type="evidence" value="ECO:0007669"/>
    <property type="project" value="UniProtKB-KW"/>
</dbReference>
<keyword evidence="6" id="KW-0511">Multifunctional enzyme</keyword>
<name>A0A6P4DH43_ARADU</name>
<reference evidence="11" key="2">
    <citation type="submission" date="2025-08" db="UniProtKB">
        <authorList>
            <consortium name="RefSeq"/>
        </authorList>
    </citation>
    <scope>IDENTIFICATION</scope>
    <source>
        <tissue evidence="11">Whole plant</tissue>
    </source>
</reference>
<dbReference type="Pfam" id="PF13456">
    <property type="entry name" value="RVT_3"/>
    <property type="match status" value="1"/>
</dbReference>
<dbReference type="PROSITE" id="PS50878">
    <property type="entry name" value="RT_POL"/>
    <property type="match status" value="1"/>
</dbReference>
<feature type="domain" description="RNase H type-1" evidence="9">
    <location>
        <begin position="1011"/>
        <end position="1135"/>
    </location>
</feature>
<dbReference type="InterPro" id="IPR050951">
    <property type="entry name" value="Retrovirus_Pol_polyprotein"/>
</dbReference>
<dbReference type="InterPro" id="IPR021109">
    <property type="entry name" value="Peptidase_aspartic_dom_sf"/>
</dbReference>
<dbReference type="Pfam" id="PF17919">
    <property type="entry name" value="RT_RNaseH_2"/>
    <property type="match status" value="1"/>
</dbReference>
<feature type="compositionally biased region" description="Basic and acidic residues" evidence="7">
    <location>
        <begin position="258"/>
        <end position="269"/>
    </location>
</feature>
<dbReference type="CDD" id="cd09279">
    <property type="entry name" value="RNase_HI_like"/>
    <property type="match status" value="1"/>
</dbReference>
<dbReference type="CDD" id="cd01647">
    <property type="entry name" value="RT_LTR"/>
    <property type="match status" value="1"/>
</dbReference>
<dbReference type="GO" id="GO:0004523">
    <property type="term" value="F:RNA-DNA hybrid ribonuclease activity"/>
    <property type="evidence" value="ECO:0007669"/>
    <property type="project" value="InterPro"/>
</dbReference>
<evidence type="ECO:0000256" key="7">
    <source>
        <dbReference type="SAM" id="MobiDB-lite"/>
    </source>
</evidence>
<dbReference type="Pfam" id="PF00078">
    <property type="entry name" value="RVT_1"/>
    <property type="match status" value="1"/>
</dbReference>
<evidence type="ECO:0000256" key="6">
    <source>
        <dbReference type="ARBA" id="ARBA00023268"/>
    </source>
</evidence>